<dbReference type="InterPro" id="IPR018253">
    <property type="entry name" value="DnaJ_domain_CS"/>
</dbReference>
<dbReference type="Pfam" id="PF01556">
    <property type="entry name" value="DnaJ_C"/>
    <property type="match status" value="1"/>
</dbReference>
<dbReference type="FunFam" id="2.60.260.20:FF:000004">
    <property type="entry name" value="Molecular chaperone DnaJ"/>
    <property type="match status" value="1"/>
</dbReference>
<sequence length="373" mass="40110">MAKRDFYEVLGVAKDANDEDIKKAYRRLAMKFHPDRNPDDKQAEEKFKEANEAYEILSNADKRAAYDRHGHAGVDPNMAGGFGGGFGGGGGFSDIFEAFGDIFGGGGRGGGGRQRGGADLQYTLELSLEEAVKGCKKQIRFTTAAPCDVCDGSGAKKGSGKTTCRTCGGAGQVRMQQGFFTVQQTCPTCKGRGQIIKDPCDACHGEGRSNKQKTLEVTIPAGVDTGDKVRLAGEGEAGANGMPAGNLYVQVVVKDHAIFKRDGADLFCEVPISFVEATLGGEIEVPTLDGRVKLKIPEGTQTGKLFRLRGKGIKPVRGYEPGDMLCQIKVETPVNLTSRQKELLREFQESLDGNEKHTPNKKSFLDGLKDLFS</sequence>
<dbReference type="InterPro" id="IPR002939">
    <property type="entry name" value="DnaJ_C"/>
</dbReference>
<evidence type="ECO:0000256" key="5">
    <source>
        <dbReference type="ARBA" id="ARBA00022723"/>
    </source>
</evidence>
<dbReference type="PANTHER" id="PTHR43096">
    <property type="entry name" value="DNAJ HOMOLOG 1, MITOCHONDRIAL-RELATED"/>
    <property type="match status" value="1"/>
</dbReference>
<comment type="similarity">
    <text evidence="12 14">Belongs to the DnaJ family.</text>
</comment>
<dbReference type="GO" id="GO:0008270">
    <property type="term" value="F:zinc ion binding"/>
    <property type="evidence" value="ECO:0007669"/>
    <property type="project" value="UniProtKB-UniRule"/>
</dbReference>
<feature type="binding site" evidence="14">
    <location>
        <position position="186"/>
    </location>
    <ligand>
        <name>Zn(2+)</name>
        <dbReference type="ChEBI" id="CHEBI:29105"/>
        <label>2</label>
    </ligand>
</feature>
<evidence type="ECO:0000256" key="4">
    <source>
        <dbReference type="ARBA" id="ARBA00022705"/>
    </source>
</evidence>
<dbReference type="InterPro" id="IPR036869">
    <property type="entry name" value="J_dom_sf"/>
</dbReference>
<dbReference type="EMBL" id="SHKX01000010">
    <property type="protein sequence ID" value="RZU47698.1"/>
    <property type="molecule type" value="Genomic_DNA"/>
</dbReference>
<keyword evidence="10 14" id="KW-0143">Chaperone</keyword>
<dbReference type="InterPro" id="IPR008971">
    <property type="entry name" value="HSP40/DnaJ_pept-bd"/>
</dbReference>
<dbReference type="GO" id="GO:0042026">
    <property type="term" value="P:protein refolding"/>
    <property type="evidence" value="ECO:0007669"/>
    <property type="project" value="TreeGrafter"/>
</dbReference>
<keyword evidence="5 14" id="KW-0479">Metal-binding</keyword>
<dbReference type="CDD" id="cd10719">
    <property type="entry name" value="DnaJ_zf"/>
    <property type="match status" value="1"/>
</dbReference>
<evidence type="ECO:0000313" key="19">
    <source>
        <dbReference type="Proteomes" id="UP000292423"/>
    </source>
</evidence>
<evidence type="ECO:0000256" key="11">
    <source>
        <dbReference type="ARBA" id="ARBA00053423"/>
    </source>
</evidence>
<keyword evidence="4 14" id="KW-0235">DNA replication</keyword>
<dbReference type="FunFam" id="1.10.287.110:FF:000034">
    <property type="entry name" value="Chaperone protein DnaJ"/>
    <property type="match status" value="1"/>
</dbReference>
<feature type="zinc finger region" description="CR-type" evidence="15">
    <location>
        <begin position="134"/>
        <end position="212"/>
    </location>
</feature>
<evidence type="ECO:0000256" key="10">
    <source>
        <dbReference type="ARBA" id="ARBA00023186"/>
    </source>
</evidence>
<dbReference type="InterPro" id="IPR036410">
    <property type="entry name" value="HSP_DnaJ_Cys-rich_dom_sf"/>
</dbReference>
<dbReference type="GO" id="GO:0006260">
    <property type="term" value="P:DNA replication"/>
    <property type="evidence" value="ECO:0007669"/>
    <property type="project" value="UniProtKB-KW"/>
</dbReference>
<evidence type="ECO:0000256" key="8">
    <source>
        <dbReference type="ARBA" id="ARBA00022833"/>
    </source>
</evidence>
<comment type="subunit">
    <text evidence="2 14">Homodimer.</text>
</comment>
<feature type="binding site" evidence="14">
    <location>
        <position position="203"/>
    </location>
    <ligand>
        <name>Zn(2+)</name>
        <dbReference type="ChEBI" id="CHEBI:29105"/>
        <label>1</label>
    </ligand>
</feature>
<dbReference type="Gene3D" id="2.10.230.10">
    <property type="entry name" value="Heat shock protein DnaJ, cysteine-rich domain"/>
    <property type="match status" value="1"/>
</dbReference>
<evidence type="ECO:0000256" key="1">
    <source>
        <dbReference type="ARBA" id="ARBA00004496"/>
    </source>
</evidence>
<evidence type="ECO:0000259" key="17">
    <source>
        <dbReference type="PROSITE" id="PS51188"/>
    </source>
</evidence>
<evidence type="ECO:0000313" key="18">
    <source>
        <dbReference type="EMBL" id="RZU47698.1"/>
    </source>
</evidence>
<dbReference type="CDD" id="cd06257">
    <property type="entry name" value="DnaJ"/>
    <property type="match status" value="1"/>
</dbReference>
<dbReference type="Pfam" id="PF00684">
    <property type="entry name" value="DnaJ_CXXCXGXG"/>
    <property type="match status" value="1"/>
</dbReference>
<dbReference type="AlphaFoldDB" id="A0A4Q7ZAV0"/>
<dbReference type="PRINTS" id="PR00625">
    <property type="entry name" value="JDOMAIN"/>
</dbReference>
<dbReference type="GO" id="GO:0009408">
    <property type="term" value="P:response to heat"/>
    <property type="evidence" value="ECO:0007669"/>
    <property type="project" value="InterPro"/>
</dbReference>
<feature type="binding site" evidence="14">
    <location>
        <position position="200"/>
    </location>
    <ligand>
        <name>Zn(2+)</name>
        <dbReference type="ChEBI" id="CHEBI:29105"/>
        <label>1</label>
    </ligand>
</feature>
<dbReference type="RefSeq" id="WP_130410919.1">
    <property type="nucleotide sequence ID" value="NZ_SHKX01000010.1"/>
</dbReference>
<keyword evidence="7 14" id="KW-0863">Zinc-finger</keyword>
<name>A0A4Q7ZAV0_9GAMM</name>
<dbReference type="NCBIfam" id="TIGR02349">
    <property type="entry name" value="DnaJ_bact"/>
    <property type="match status" value="1"/>
</dbReference>
<feature type="domain" description="CR-type" evidence="17">
    <location>
        <begin position="134"/>
        <end position="212"/>
    </location>
</feature>
<feature type="repeat" description="CXXCXGXG motif" evidence="14">
    <location>
        <begin position="200"/>
        <end position="207"/>
    </location>
</feature>
<evidence type="ECO:0000256" key="14">
    <source>
        <dbReference type="HAMAP-Rule" id="MF_01152"/>
    </source>
</evidence>
<keyword evidence="9 14" id="KW-0346">Stress response</keyword>
<dbReference type="NCBIfam" id="NF008035">
    <property type="entry name" value="PRK10767.1"/>
    <property type="match status" value="1"/>
</dbReference>
<dbReference type="InterPro" id="IPR001623">
    <property type="entry name" value="DnaJ_domain"/>
</dbReference>
<feature type="binding site" evidence="14">
    <location>
        <position position="167"/>
    </location>
    <ligand>
        <name>Zn(2+)</name>
        <dbReference type="ChEBI" id="CHEBI:29105"/>
        <label>2</label>
    </ligand>
</feature>
<evidence type="ECO:0000256" key="2">
    <source>
        <dbReference type="ARBA" id="ARBA00011738"/>
    </source>
</evidence>
<dbReference type="FunFam" id="2.10.230.10:FF:000002">
    <property type="entry name" value="Molecular chaperone DnaJ"/>
    <property type="match status" value="1"/>
</dbReference>
<protein>
    <recommendedName>
        <fullName evidence="13 14">Chaperone protein DnaJ</fullName>
    </recommendedName>
</protein>
<organism evidence="18 19">
    <name type="scientific">Fluviicoccus keumensis</name>
    <dbReference type="NCBI Taxonomy" id="1435465"/>
    <lineage>
        <taxon>Bacteria</taxon>
        <taxon>Pseudomonadati</taxon>
        <taxon>Pseudomonadota</taxon>
        <taxon>Gammaproteobacteria</taxon>
        <taxon>Moraxellales</taxon>
        <taxon>Moraxellaceae</taxon>
        <taxon>Fluviicoccus</taxon>
    </lineage>
</organism>
<proteinExistence type="inferred from homology"/>
<dbReference type="Pfam" id="PF00226">
    <property type="entry name" value="DnaJ"/>
    <property type="match status" value="1"/>
</dbReference>
<keyword evidence="3 14" id="KW-0963">Cytoplasm</keyword>
<evidence type="ECO:0000256" key="15">
    <source>
        <dbReference type="PROSITE-ProRule" id="PRU00546"/>
    </source>
</evidence>
<evidence type="ECO:0000256" key="6">
    <source>
        <dbReference type="ARBA" id="ARBA00022737"/>
    </source>
</evidence>
<evidence type="ECO:0000256" key="9">
    <source>
        <dbReference type="ARBA" id="ARBA00023016"/>
    </source>
</evidence>
<dbReference type="SUPFAM" id="SSF46565">
    <property type="entry name" value="Chaperone J-domain"/>
    <property type="match status" value="1"/>
</dbReference>
<comment type="subcellular location">
    <subcellularLocation>
        <location evidence="1 14">Cytoplasm</location>
    </subcellularLocation>
</comment>
<comment type="caution">
    <text evidence="18">The sequence shown here is derived from an EMBL/GenBank/DDBJ whole genome shotgun (WGS) entry which is preliminary data.</text>
</comment>
<gene>
    <name evidence="14" type="primary">dnaJ</name>
    <name evidence="18" type="ORF">EV700_0665</name>
</gene>
<dbReference type="PANTHER" id="PTHR43096:SF48">
    <property type="entry name" value="CHAPERONE PROTEIN DNAJ"/>
    <property type="match status" value="1"/>
</dbReference>
<dbReference type="GO" id="GO:0005524">
    <property type="term" value="F:ATP binding"/>
    <property type="evidence" value="ECO:0007669"/>
    <property type="project" value="InterPro"/>
</dbReference>
<dbReference type="PROSITE" id="PS50076">
    <property type="entry name" value="DNAJ_2"/>
    <property type="match status" value="1"/>
</dbReference>
<dbReference type="SUPFAM" id="SSF57938">
    <property type="entry name" value="DnaJ/Hsp40 cysteine-rich domain"/>
    <property type="match status" value="1"/>
</dbReference>
<dbReference type="HAMAP" id="MF_01152">
    <property type="entry name" value="DnaJ"/>
    <property type="match status" value="1"/>
</dbReference>
<keyword evidence="6 14" id="KW-0677">Repeat</keyword>
<dbReference type="GO" id="GO:0005737">
    <property type="term" value="C:cytoplasm"/>
    <property type="evidence" value="ECO:0007669"/>
    <property type="project" value="UniProtKB-SubCell"/>
</dbReference>
<dbReference type="OrthoDB" id="9779889at2"/>
<dbReference type="CDD" id="cd10747">
    <property type="entry name" value="DnaJ_C"/>
    <property type="match status" value="1"/>
</dbReference>
<feature type="binding site" evidence="14">
    <location>
        <position position="147"/>
    </location>
    <ligand>
        <name>Zn(2+)</name>
        <dbReference type="ChEBI" id="CHEBI:29105"/>
        <label>1</label>
    </ligand>
</feature>
<accession>A0A4Q7ZAV0</accession>
<evidence type="ECO:0000256" key="13">
    <source>
        <dbReference type="ARBA" id="ARBA00067609"/>
    </source>
</evidence>
<comment type="cofactor">
    <cofactor evidence="14">
        <name>Zn(2+)</name>
        <dbReference type="ChEBI" id="CHEBI:29105"/>
    </cofactor>
    <text evidence="14">Binds 2 Zn(2+) ions per monomer.</text>
</comment>
<dbReference type="Gene3D" id="2.60.260.20">
    <property type="entry name" value="Urease metallochaperone UreE, N-terminal domain"/>
    <property type="match status" value="2"/>
</dbReference>
<evidence type="ECO:0000256" key="3">
    <source>
        <dbReference type="ARBA" id="ARBA00022490"/>
    </source>
</evidence>
<dbReference type="GO" id="GO:0051082">
    <property type="term" value="F:unfolded protein binding"/>
    <property type="evidence" value="ECO:0007669"/>
    <property type="project" value="UniProtKB-UniRule"/>
</dbReference>
<evidence type="ECO:0000256" key="7">
    <source>
        <dbReference type="ARBA" id="ARBA00022771"/>
    </source>
</evidence>
<keyword evidence="8 14" id="KW-0862">Zinc</keyword>
<feature type="binding site" evidence="14">
    <location>
        <position position="150"/>
    </location>
    <ligand>
        <name>Zn(2+)</name>
        <dbReference type="ChEBI" id="CHEBI:29105"/>
        <label>1</label>
    </ligand>
</feature>
<feature type="binding site" evidence="14">
    <location>
        <position position="189"/>
    </location>
    <ligand>
        <name>Zn(2+)</name>
        <dbReference type="ChEBI" id="CHEBI:29105"/>
        <label>2</label>
    </ligand>
</feature>
<feature type="repeat" description="CXXCXGXG motif" evidence="14">
    <location>
        <begin position="164"/>
        <end position="171"/>
    </location>
</feature>
<dbReference type="PROSITE" id="PS51188">
    <property type="entry name" value="ZF_CR"/>
    <property type="match status" value="1"/>
</dbReference>
<dbReference type="InterPro" id="IPR012724">
    <property type="entry name" value="DnaJ"/>
</dbReference>
<evidence type="ECO:0000259" key="16">
    <source>
        <dbReference type="PROSITE" id="PS50076"/>
    </source>
</evidence>
<comment type="domain">
    <text evidence="14">The J domain is necessary and sufficient to stimulate DnaK ATPase activity. Zinc center 1 plays an important role in the autonomous, DnaK-independent chaperone activity of DnaJ. Zinc center 2 is essential for interaction with DnaK and for DnaJ activity.</text>
</comment>
<dbReference type="Proteomes" id="UP000292423">
    <property type="component" value="Unassembled WGS sequence"/>
</dbReference>
<feature type="repeat" description="CXXCXGXG motif" evidence="14">
    <location>
        <begin position="186"/>
        <end position="193"/>
    </location>
</feature>
<comment type="function">
    <text evidence="11 14">Participates actively in the response to hyperosmotic and heat shock by preventing the aggregation of stress-denatured proteins and by disaggregating proteins, also in an autonomous, DnaK-independent fashion. Unfolded proteins bind initially to DnaJ; upon interaction with the DnaJ-bound protein, DnaK hydrolyzes its bound ATP, resulting in the formation of a stable complex. GrpE releases ADP from DnaK; ATP binding to DnaK triggers the release of the substrate protein, thus completing the reaction cycle. Several rounds of ATP-dependent interactions between DnaJ, DnaK and GrpE are required for fully efficient folding. Also involved, together with DnaK and GrpE, in the DNA replication of plasmids through activation of initiation proteins.</text>
</comment>
<dbReference type="InterPro" id="IPR001305">
    <property type="entry name" value="HSP_DnaJ_Cys-rich_dom"/>
</dbReference>
<feature type="repeat" description="CXXCXGXG motif" evidence="14">
    <location>
        <begin position="147"/>
        <end position="154"/>
    </location>
</feature>
<dbReference type="GO" id="GO:0031072">
    <property type="term" value="F:heat shock protein binding"/>
    <property type="evidence" value="ECO:0007669"/>
    <property type="project" value="InterPro"/>
</dbReference>
<keyword evidence="19" id="KW-1185">Reference proteome</keyword>
<feature type="binding site" evidence="14">
    <location>
        <position position="164"/>
    </location>
    <ligand>
        <name>Zn(2+)</name>
        <dbReference type="ChEBI" id="CHEBI:29105"/>
        <label>2</label>
    </ligand>
</feature>
<dbReference type="SMART" id="SM00271">
    <property type="entry name" value="DnaJ"/>
    <property type="match status" value="1"/>
</dbReference>
<dbReference type="SUPFAM" id="SSF49493">
    <property type="entry name" value="HSP40/DnaJ peptide-binding domain"/>
    <property type="match status" value="2"/>
</dbReference>
<dbReference type="PROSITE" id="PS00636">
    <property type="entry name" value="DNAJ_1"/>
    <property type="match status" value="1"/>
</dbReference>
<feature type="domain" description="J" evidence="16">
    <location>
        <begin position="5"/>
        <end position="70"/>
    </location>
</feature>
<reference evidence="18 19" key="1">
    <citation type="submission" date="2019-02" db="EMBL/GenBank/DDBJ databases">
        <title>Genomic Encyclopedia of Type Strains, Phase IV (KMG-IV): sequencing the most valuable type-strain genomes for metagenomic binning, comparative biology and taxonomic classification.</title>
        <authorList>
            <person name="Goeker M."/>
        </authorList>
    </citation>
    <scope>NUCLEOTIDE SEQUENCE [LARGE SCALE GENOMIC DNA]</scope>
    <source>
        <strain evidence="18 19">DSM 105135</strain>
    </source>
</reference>
<evidence type="ECO:0000256" key="12">
    <source>
        <dbReference type="ARBA" id="ARBA00061004"/>
    </source>
</evidence>
<dbReference type="Gene3D" id="1.10.287.110">
    <property type="entry name" value="DnaJ domain"/>
    <property type="match status" value="1"/>
</dbReference>